<comment type="caution">
    <text evidence="2">The sequence shown here is derived from an EMBL/GenBank/DDBJ whole genome shotgun (WGS) entry which is preliminary data.</text>
</comment>
<dbReference type="Proteomes" id="UP000596742">
    <property type="component" value="Unassembled WGS sequence"/>
</dbReference>
<dbReference type="EMBL" id="UYJE01003972">
    <property type="protein sequence ID" value="VDI23864.1"/>
    <property type="molecule type" value="Genomic_DNA"/>
</dbReference>
<sequence>MFWISEEADPSMWRPDKIIPCFMACLKRLIYCVEYSTLLHYFIPDNNLFYLRFDVNKRDKIISILKNLFERGIYCFAWSETLCDLMKQDFNATDSSVSRRVASLHEIMDTVITSYHRHFNLLYFNVHHSSSKISRSVFFVMLSCAHQNVPQISEDQQRSNNKQKYHKYKRDLCHLLIGTNSDAVGGWMMLASFFYVHKNYLLSLDIISYALRKCTDEKLYPLQIGLDEDQKNLLRLLKRTELCTLSKSFTVKYLKFNKNSPICPQELQLNRIEQAIPFHPTIFANFLSFLCYYHLPEIKSYKQSLFQLQQTIMQHLTSNRCNSLSGSILLTCLGIAYQMIGKAYQARQYFELTVLLDEHNLTSAAMKLSNCNVY</sequence>
<feature type="domain" description="Mab-21-like HhH/H2TH-like" evidence="1">
    <location>
        <begin position="1"/>
        <end position="62"/>
    </location>
</feature>
<keyword evidence="3" id="KW-1185">Reference proteome</keyword>
<proteinExistence type="predicted"/>
<dbReference type="Gene3D" id="1.10.1410.40">
    <property type="match status" value="1"/>
</dbReference>
<name>A0A8B6DUY9_MYTGA</name>
<gene>
    <name evidence="2" type="ORF">MGAL_10B012512</name>
</gene>
<reference evidence="2" key="1">
    <citation type="submission" date="2018-11" db="EMBL/GenBank/DDBJ databases">
        <authorList>
            <person name="Alioto T."/>
            <person name="Alioto T."/>
        </authorList>
    </citation>
    <scope>NUCLEOTIDE SEQUENCE</scope>
</reference>
<evidence type="ECO:0000313" key="2">
    <source>
        <dbReference type="EMBL" id="VDI23864.1"/>
    </source>
</evidence>
<organism evidence="2 3">
    <name type="scientific">Mytilus galloprovincialis</name>
    <name type="common">Mediterranean mussel</name>
    <dbReference type="NCBI Taxonomy" id="29158"/>
    <lineage>
        <taxon>Eukaryota</taxon>
        <taxon>Metazoa</taxon>
        <taxon>Spiralia</taxon>
        <taxon>Lophotrochozoa</taxon>
        <taxon>Mollusca</taxon>
        <taxon>Bivalvia</taxon>
        <taxon>Autobranchia</taxon>
        <taxon>Pteriomorphia</taxon>
        <taxon>Mytilida</taxon>
        <taxon>Mytiloidea</taxon>
        <taxon>Mytilidae</taxon>
        <taxon>Mytilinae</taxon>
        <taxon>Mytilus</taxon>
    </lineage>
</organism>
<accession>A0A8B6DUY9</accession>
<dbReference type="AlphaFoldDB" id="A0A8B6DUY9"/>
<dbReference type="Pfam" id="PF20266">
    <property type="entry name" value="Mab-21_C"/>
    <property type="match status" value="1"/>
</dbReference>
<dbReference type="OrthoDB" id="10049771at2759"/>
<protein>
    <recommendedName>
        <fullName evidence="1">Mab-21-like HhH/H2TH-like domain-containing protein</fullName>
    </recommendedName>
</protein>
<dbReference type="InterPro" id="IPR046906">
    <property type="entry name" value="Mab-21_HhH/H2TH-like"/>
</dbReference>
<evidence type="ECO:0000313" key="3">
    <source>
        <dbReference type="Proteomes" id="UP000596742"/>
    </source>
</evidence>
<evidence type="ECO:0000259" key="1">
    <source>
        <dbReference type="Pfam" id="PF20266"/>
    </source>
</evidence>